<comment type="caution">
    <text evidence="2">The sequence shown here is derived from an EMBL/GenBank/DDBJ whole genome shotgun (WGS) entry which is preliminary data.</text>
</comment>
<dbReference type="GeneID" id="90037631"/>
<evidence type="ECO:0000313" key="2">
    <source>
        <dbReference type="EMBL" id="KAK7206876.1"/>
    </source>
</evidence>
<sequence length="219" mass="24049">MATNAIMGSPRKRARSPMASHLTPRSKQRRAVQAVPMPTLVSPSAHSPVLLDSDTDWPLYVFNPGSCTSVHVSPAQFVTVPKPNCIVLAFYDGDDDRHVRAASAVQGVHGTAVYAVSVTSPRDRNDLNVPILFDPRAALTHHARATHPLGGGRLPMPVLLVLDHQLRRRAFIPVGCGSQAVRPMMVDDVQSVLSDIIRYLNFEHSRDVYNESSRMMLDV</sequence>
<dbReference type="Proteomes" id="UP001498771">
    <property type="component" value="Unassembled WGS sequence"/>
</dbReference>
<reference evidence="2 3" key="1">
    <citation type="submission" date="2024-03" db="EMBL/GenBank/DDBJ databases">
        <title>Genome-scale model development and genomic sequencing of the oleaginous clade Lipomyces.</title>
        <authorList>
            <consortium name="Lawrence Berkeley National Laboratory"/>
            <person name="Czajka J.J."/>
            <person name="Han Y."/>
            <person name="Kim J."/>
            <person name="Mondo S.J."/>
            <person name="Hofstad B.A."/>
            <person name="Robles A."/>
            <person name="Haridas S."/>
            <person name="Riley R."/>
            <person name="LaButti K."/>
            <person name="Pangilinan J."/>
            <person name="Andreopoulos W."/>
            <person name="Lipzen A."/>
            <person name="Yan J."/>
            <person name="Wang M."/>
            <person name="Ng V."/>
            <person name="Grigoriev I.V."/>
            <person name="Spatafora J.W."/>
            <person name="Magnuson J.K."/>
            <person name="Baker S.E."/>
            <person name="Pomraning K.R."/>
        </authorList>
    </citation>
    <scope>NUCLEOTIDE SEQUENCE [LARGE SCALE GENOMIC DNA]</scope>
    <source>
        <strain evidence="2 3">Phaff 52-87</strain>
    </source>
</reference>
<dbReference type="EMBL" id="JBBJBU010000002">
    <property type="protein sequence ID" value="KAK7206876.1"/>
    <property type="molecule type" value="Genomic_DNA"/>
</dbReference>
<evidence type="ECO:0000256" key="1">
    <source>
        <dbReference type="SAM" id="MobiDB-lite"/>
    </source>
</evidence>
<feature type="region of interest" description="Disordered" evidence="1">
    <location>
        <begin position="1"/>
        <end position="30"/>
    </location>
</feature>
<organism evidence="2 3">
    <name type="scientific">Myxozyma melibiosi</name>
    <dbReference type="NCBI Taxonomy" id="54550"/>
    <lineage>
        <taxon>Eukaryota</taxon>
        <taxon>Fungi</taxon>
        <taxon>Dikarya</taxon>
        <taxon>Ascomycota</taxon>
        <taxon>Saccharomycotina</taxon>
        <taxon>Lipomycetes</taxon>
        <taxon>Lipomycetales</taxon>
        <taxon>Lipomycetaceae</taxon>
        <taxon>Myxozyma</taxon>
    </lineage>
</organism>
<gene>
    <name evidence="2" type="ORF">BZA70DRAFT_275249</name>
</gene>
<protein>
    <submittedName>
        <fullName evidence="2">Uncharacterized protein</fullName>
    </submittedName>
</protein>
<keyword evidence="3" id="KW-1185">Reference proteome</keyword>
<dbReference type="RefSeq" id="XP_064769909.1">
    <property type="nucleotide sequence ID" value="XM_064912119.1"/>
</dbReference>
<evidence type="ECO:0000313" key="3">
    <source>
        <dbReference type="Proteomes" id="UP001498771"/>
    </source>
</evidence>
<name>A0ABR1FAJ2_9ASCO</name>
<proteinExistence type="predicted"/>
<accession>A0ABR1FAJ2</accession>